<dbReference type="InterPro" id="IPR005135">
    <property type="entry name" value="Endo/exonuclease/phosphatase"/>
</dbReference>
<accession>I2GCF1</accession>
<evidence type="ECO:0000313" key="2">
    <source>
        <dbReference type="EMBL" id="CCH51575.1"/>
    </source>
</evidence>
<dbReference type="Proteomes" id="UP000009309">
    <property type="component" value="Unassembled WGS sequence"/>
</dbReference>
<dbReference type="STRING" id="1185876.BN8_00504"/>
<dbReference type="GO" id="GO:0003824">
    <property type="term" value="F:catalytic activity"/>
    <property type="evidence" value="ECO:0007669"/>
    <property type="project" value="InterPro"/>
</dbReference>
<dbReference type="InterPro" id="IPR036691">
    <property type="entry name" value="Endo/exonu/phosph_ase_sf"/>
</dbReference>
<evidence type="ECO:0000313" key="3">
    <source>
        <dbReference type="Proteomes" id="UP000009309"/>
    </source>
</evidence>
<dbReference type="GO" id="GO:0016020">
    <property type="term" value="C:membrane"/>
    <property type="evidence" value="ECO:0007669"/>
    <property type="project" value="GOC"/>
</dbReference>
<sequence length="232" mass="25548">MKPDVVACQEVFQAAGADTGRDLADHLGMYYHGSSTRCKPRLFEGLIMESCSGLGLLSQYPIVNTDTIKLPMNERDGERTALFCQLDCDGTTVLVINTHLTHLYNGSTLRKAQLQAILAQVDLYEKDIPIFLCGDFNADLHSDEIQYLLAHPTVSVHNLYQVGNGKQPCYTVVNQSGEPSAEGKSIDFIFSLSYNHSSHPHVTDARIVLDTPDEAGIYPSDHFGVMIQAELS</sequence>
<gene>
    <name evidence="2" type="ORF">BN8_00504</name>
</gene>
<dbReference type="PANTHER" id="PTHR14859">
    <property type="entry name" value="CALCOFLUOR WHITE HYPERSENSITIVE PROTEIN PRECURSOR"/>
    <property type="match status" value="1"/>
</dbReference>
<dbReference type="Pfam" id="PF03372">
    <property type="entry name" value="Exo_endo_phos"/>
    <property type="match status" value="1"/>
</dbReference>
<dbReference type="SUPFAM" id="SSF56219">
    <property type="entry name" value="DNase I-like"/>
    <property type="match status" value="1"/>
</dbReference>
<dbReference type="GO" id="GO:0006506">
    <property type="term" value="P:GPI anchor biosynthetic process"/>
    <property type="evidence" value="ECO:0007669"/>
    <property type="project" value="TreeGrafter"/>
</dbReference>
<dbReference type="eggNOG" id="COG3568">
    <property type="taxonomic scope" value="Bacteria"/>
</dbReference>
<feature type="domain" description="Endonuclease/exonuclease/phosphatase" evidence="1">
    <location>
        <begin position="2"/>
        <end position="222"/>
    </location>
</feature>
<protein>
    <recommendedName>
        <fullName evidence="1">Endonuclease/exonuclease/phosphatase domain-containing protein</fullName>
    </recommendedName>
</protein>
<reference evidence="2 3" key="1">
    <citation type="journal article" date="2012" name="J. Bacteriol.">
        <title>Genome Sequence of the Filamentous Bacterium Fibrisoma limi BUZ 3T.</title>
        <authorList>
            <person name="Filippini M."/>
            <person name="Qi W."/>
            <person name="Jaenicke S."/>
            <person name="Goesmann A."/>
            <person name="Smits T.H."/>
            <person name="Bagheri H.C."/>
        </authorList>
    </citation>
    <scope>NUCLEOTIDE SEQUENCE [LARGE SCALE GENOMIC DNA]</scope>
    <source>
        <strain evidence="3">BUZ 3T</strain>
    </source>
</reference>
<keyword evidence="3" id="KW-1185">Reference proteome</keyword>
<name>I2GCF1_9BACT</name>
<evidence type="ECO:0000259" key="1">
    <source>
        <dbReference type="Pfam" id="PF03372"/>
    </source>
</evidence>
<dbReference type="InterPro" id="IPR051916">
    <property type="entry name" value="GPI-anchor_lipid_remodeler"/>
</dbReference>
<dbReference type="PANTHER" id="PTHR14859:SF15">
    <property type="entry name" value="ENDONUCLEASE_EXONUCLEASE_PHOSPHATASE DOMAIN-CONTAINING PROTEIN"/>
    <property type="match status" value="1"/>
</dbReference>
<organism evidence="2 3">
    <name type="scientific">Fibrisoma limi BUZ 3</name>
    <dbReference type="NCBI Taxonomy" id="1185876"/>
    <lineage>
        <taxon>Bacteria</taxon>
        <taxon>Pseudomonadati</taxon>
        <taxon>Bacteroidota</taxon>
        <taxon>Cytophagia</taxon>
        <taxon>Cytophagales</taxon>
        <taxon>Spirosomataceae</taxon>
        <taxon>Fibrisoma</taxon>
    </lineage>
</organism>
<dbReference type="AlphaFoldDB" id="I2GCF1"/>
<dbReference type="EMBL" id="CAIT01000004">
    <property type="protein sequence ID" value="CCH51575.1"/>
    <property type="molecule type" value="Genomic_DNA"/>
</dbReference>
<comment type="caution">
    <text evidence="2">The sequence shown here is derived from an EMBL/GenBank/DDBJ whole genome shotgun (WGS) entry which is preliminary data.</text>
</comment>
<proteinExistence type="predicted"/>
<dbReference type="Gene3D" id="3.60.10.10">
    <property type="entry name" value="Endonuclease/exonuclease/phosphatase"/>
    <property type="match status" value="1"/>
</dbReference>